<feature type="region of interest" description="Disordered" evidence="1">
    <location>
        <begin position="12"/>
        <end position="44"/>
    </location>
</feature>
<comment type="caution">
    <text evidence="2">The sequence shown here is derived from an EMBL/GenBank/DDBJ whole genome shotgun (WGS) entry which is preliminary data.</text>
</comment>
<dbReference type="Proteomes" id="UP000789759">
    <property type="component" value="Unassembled WGS sequence"/>
</dbReference>
<name>A0A9N9P865_9GLOM</name>
<keyword evidence="3" id="KW-1185">Reference proteome</keyword>
<organism evidence="2 3">
    <name type="scientific">Cetraspora pellucida</name>
    <dbReference type="NCBI Taxonomy" id="1433469"/>
    <lineage>
        <taxon>Eukaryota</taxon>
        <taxon>Fungi</taxon>
        <taxon>Fungi incertae sedis</taxon>
        <taxon>Mucoromycota</taxon>
        <taxon>Glomeromycotina</taxon>
        <taxon>Glomeromycetes</taxon>
        <taxon>Diversisporales</taxon>
        <taxon>Gigasporaceae</taxon>
        <taxon>Cetraspora</taxon>
    </lineage>
</organism>
<feature type="compositionally biased region" description="Polar residues" evidence="1">
    <location>
        <begin position="18"/>
        <end position="37"/>
    </location>
</feature>
<gene>
    <name evidence="2" type="ORF">CPELLU_LOCUS18964</name>
</gene>
<dbReference type="OrthoDB" id="10254720at2759"/>
<evidence type="ECO:0000256" key="1">
    <source>
        <dbReference type="SAM" id="MobiDB-lite"/>
    </source>
</evidence>
<feature type="non-terminal residue" evidence="2">
    <location>
        <position position="80"/>
    </location>
</feature>
<reference evidence="2" key="1">
    <citation type="submission" date="2021-06" db="EMBL/GenBank/DDBJ databases">
        <authorList>
            <person name="Kallberg Y."/>
            <person name="Tangrot J."/>
            <person name="Rosling A."/>
        </authorList>
    </citation>
    <scope>NUCLEOTIDE SEQUENCE</scope>
    <source>
        <strain evidence="2">FL966</strain>
    </source>
</reference>
<protein>
    <submittedName>
        <fullName evidence="2">8540_t:CDS:1</fullName>
    </submittedName>
</protein>
<evidence type="ECO:0000313" key="3">
    <source>
        <dbReference type="Proteomes" id="UP000789759"/>
    </source>
</evidence>
<accession>A0A9N9P865</accession>
<dbReference type="EMBL" id="CAJVQA010041343">
    <property type="protein sequence ID" value="CAG8813861.1"/>
    <property type="molecule type" value="Genomic_DNA"/>
</dbReference>
<sequence length="80" mass="8607">ILEELRQARANFDEPHYSSLSQTPRTPSQYESLIDNQGSISSRPVSVTSVSSMSDMVGGVVDGVGNMGNFLKTAKTSITK</sequence>
<dbReference type="AlphaFoldDB" id="A0A9N9P865"/>
<proteinExistence type="predicted"/>
<feature type="non-terminal residue" evidence="2">
    <location>
        <position position="1"/>
    </location>
</feature>
<evidence type="ECO:0000313" key="2">
    <source>
        <dbReference type="EMBL" id="CAG8813861.1"/>
    </source>
</evidence>